<feature type="region of interest" description="Disordered" evidence="2">
    <location>
        <begin position="522"/>
        <end position="565"/>
    </location>
</feature>
<feature type="compositionally biased region" description="Polar residues" evidence="2">
    <location>
        <begin position="27"/>
        <end position="41"/>
    </location>
</feature>
<feature type="transmembrane region" description="Helical" evidence="3">
    <location>
        <begin position="134"/>
        <end position="155"/>
    </location>
</feature>
<dbReference type="Gene3D" id="1.20.1250.20">
    <property type="entry name" value="MFS general substrate transporter like domains"/>
    <property type="match status" value="1"/>
</dbReference>
<keyword evidence="3" id="KW-1133">Transmembrane helix</keyword>
<gene>
    <name evidence="4" type="ORF">ElyMa_006685800</name>
</gene>
<dbReference type="Pfam" id="PF03137">
    <property type="entry name" value="OATP"/>
    <property type="match status" value="2"/>
</dbReference>
<dbReference type="InterPro" id="IPR004156">
    <property type="entry name" value="OATP"/>
</dbReference>
<sequence>MGDDSVILARYTPKVEPETGEAGILENGQTRTSGRHSNGSANHVAVFNRRKDTSPEGDHQLENVVKTEEDVESAPCGWGPLSLAWCQRFRDPRWFVVVITLCGACQGMAINGFVNTVISTLERRFEITSTESGLIASCYDIMFVLLVIPISYFGGRGHKPRYLGIGILVLGLGSFVFSLPHFITEEYVVENAKETTCMRPDPAGVSGNSTVKSDPCASSLPSTLSNYRYFFFLGQLLHGAGATALYTLGVVYLDENVSPRSSSFYNGIFYTGAVIGPAIGFILGSEFLSYFTEPGVDAKSMGLDTNNPKWVGRWWLGFLISGVFAALLSLPLLAFPRSLPGLVVVPTGGGATLASGYLVRRFNMKMRGILKFCTVLSALLCFFALAFLMECRNAPFAGVTLPYGQANTQCIPDHQRSFGLGIQWIVARCLGSIPGPIMFGKMFDLACVVWQERCDGTGSCFSYNNHHMSVNLMILAAVFCVAAALAFGFALFFYKVKDTGDPEDIDISLEIQPVASGESNKAFTAQEGSDSNHSNHSNEGQAWEEGSAGPGTGPCYDNQTMDHAS</sequence>
<accession>A0AAV4IQ90</accession>
<protein>
    <submittedName>
        <fullName evidence="4">Solute carrier organic anion transporter family member</fullName>
    </submittedName>
</protein>
<feature type="compositionally biased region" description="Polar residues" evidence="2">
    <location>
        <begin position="522"/>
        <end position="540"/>
    </location>
</feature>
<keyword evidence="1" id="KW-1015">Disulfide bond</keyword>
<keyword evidence="3" id="KW-0812">Transmembrane</keyword>
<dbReference type="AlphaFoldDB" id="A0AAV4IQ90"/>
<dbReference type="Proteomes" id="UP000762676">
    <property type="component" value="Unassembled WGS sequence"/>
</dbReference>
<dbReference type="GO" id="GO:0043252">
    <property type="term" value="P:sodium-independent organic anion transport"/>
    <property type="evidence" value="ECO:0007669"/>
    <property type="project" value="TreeGrafter"/>
</dbReference>
<dbReference type="GO" id="GO:0016323">
    <property type="term" value="C:basolateral plasma membrane"/>
    <property type="evidence" value="ECO:0007669"/>
    <property type="project" value="TreeGrafter"/>
</dbReference>
<evidence type="ECO:0000313" key="5">
    <source>
        <dbReference type="Proteomes" id="UP000762676"/>
    </source>
</evidence>
<dbReference type="SUPFAM" id="SSF103473">
    <property type="entry name" value="MFS general substrate transporter"/>
    <property type="match status" value="1"/>
</dbReference>
<evidence type="ECO:0000313" key="4">
    <source>
        <dbReference type="EMBL" id="GFS11998.1"/>
    </source>
</evidence>
<feature type="transmembrane region" description="Helical" evidence="3">
    <location>
        <begin position="369"/>
        <end position="389"/>
    </location>
</feature>
<feature type="transmembrane region" description="Helical" evidence="3">
    <location>
        <begin position="264"/>
        <end position="284"/>
    </location>
</feature>
<dbReference type="PANTHER" id="PTHR11388">
    <property type="entry name" value="ORGANIC ANION TRANSPORTER"/>
    <property type="match status" value="1"/>
</dbReference>
<evidence type="ECO:0000256" key="2">
    <source>
        <dbReference type="SAM" id="MobiDB-lite"/>
    </source>
</evidence>
<dbReference type="PANTHER" id="PTHR11388:SF100">
    <property type="entry name" value="SOLUTE CARRIER ORGANIC ANION TRANSPORTER FAMILY MEMBER 4A1"/>
    <property type="match status" value="1"/>
</dbReference>
<feature type="region of interest" description="Disordered" evidence="2">
    <location>
        <begin position="18"/>
        <end position="41"/>
    </location>
</feature>
<feature type="transmembrane region" description="Helical" evidence="3">
    <location>
        <begin position="314"/>
        <end position="335"/>
    </location>
</feature>
<comment type="caution">
    <text evidence="4">The sequence shown here is derived from an EMBL/GenBank/DDBJ whole genome shotgun (WGS) entry which is preliminary data.</text>
</comment>
<keyword evidence="5" id="KW-1185">Reference proteome</keyword>
<reference evidence="4 5" key="1">
    <citation type="journal article" date="2021" name="Elife">
        <title>Chloroplast acquisition without the gene transfer in kleptoplastic sea slugs, Plakobranchus ocellatus.</title>
        <authorList>
            <person name="Maeda T."/>
            <person name="Takahashi S."/>
            <person name="Yoshida T."/>
            <person name="Shimamura S."/>
            <person name="Takaki Y."/>
            <person name="Nagai Y."/>
            <person name="Toyoda A."/>
            <person name="Suzuki Y."/>
            <person name="Arimoto A."/>
            <person name="Ishii H."/>
            <person name="Satoh N."/>
            <person name="Nishiyama T."/>
            <person name="Hasebe M."/>
            <person name="Maruyama T."/>
            <person name="Minagawa J."/>
            <person name="Obokata J."/>
            <person name="Shigenobu S."/>
        </authorList>
    </citation>
    <scope>NUCLEOTIDE SEQUENCE [LARGE SCALE GENOMIC DNA]</scope>
</reference>
<dbReference type="EMBL" id="BMAT01013392">
    <property type="protein sequence ID" value="GFS11998.1"/>
    <property type="molecule type" value="Genomic_DNA"/>
</dbReference>
<organism evidence="4 5">
    <name type="scientific">Elysia marginata</name>
    <dbReference type="NCBI Taxonomy" id="1093978"/>
    <lineage>
        <taxon>Eukaryota</taxon>
        <taxon>Metazoa</taxon>
        <taxon>Spiralia</taxon>
        <taxon>Lophotrochozoa</taxon>
        <taxon>Mollusca</taxon>
        <taxon>Gastropoda</taxon>
        <taxon>Heterobranchia</taxon>
        <taxon>Euthyneura</taxon>
        <taxon>Panpulmonata</taxon>
        <taxon>Sacoglossa</taxon>
        <taxon>Placobranchoidea</taxon>
        <taxon>Plakobranchidae</taxon>
        <taxon>Elysia</taxon>
    </lineage>
</organism>
<evidence type="ECO:0000256" key="1">
    <source>
        <dbReference type="ARBA" id="ARBA00023157"/>
    </source>
</evidence>
<dbReference type="InterPro" id="IPR036259">
    <property type="entry name" value="MFS_trans_sf"/>
</dbReference>
<feature type="transmembrane region" description="Helical" evidence="3">
    <location>
        <begin position="229"/>
        <end position="252"/>
    </location>
</feature>
<feature type="transmembrane region" description="Helical" evidence="3">
    <location>
        <begin position="94"/>
        <end position="114"/>
    </location>
</feature>
<feature type="transmembrane region" description="Helical" evidence="3">
    <location>
        <begin position="162"/>
        <end position="183"/>
    </location>
</feature>
<keyword evidence="3" id="KW-0472">Membrane</keyword>
<evidence type="ECO:0000256" key="3">
    <source>
        <dbReference type="SAM" id="Phobius"/>
    </source>
</evidence>
<proteinExistence type="predicted"/>
<dbReference type="GO" id="GO:0015347">
    <property type="term" value="F:sodium-independent organic anion transmembrane transporter activity"/>
    <property type="evidence" value="ECO:0007669"/>
    <property type="project" value="TreeGrafter"/>
</dbReference>
<feature type="transmembrane region" description="Helical" evidence="3">
    <location>
        <begin position="472"/>
        <end position="494"/>
    </location>
</feature>
<name>A0AAV4IQ90_9GAST</name>